<accession>A0A7X3IF68</accession>
<dbReference type="AlphaFoldDB" id="A0A7X3IF68"/>
<dbReference type="InterPro" id="IPR007391">
    <property type="entry name" value="Vancomycin_resist_VanW"/>
</dbReference>
<sequence>MKWTSMACLLFMLLQDLDGEQDHGKLTVTHEGKTISSLDRNAHSLEVFPLLDMEKYNQWVGELDRKTKKEAQNARIDGNGKIVPGQNGYQLNRREFLNRYYAYLYNKGLASIEVPVYPVYPKVDIELLASLRAKQIGYYVTYFNASNTDRSHNIALAARAIDGTVIFPGESFSFNRVVGIRTTGKGYRQATVIVRGELSEGVGGGICQVSSTLYNAVDRTGMNIVQRYSHSRHVPYVPPGRDATVSWGGPDFVFHNAYNQPILIRSFAGHGSVSVSIFSSDVIEYTPRKVPSMTNQLPEEISDSPVLPNPVSGE</sequence>
<dbReference type="PANTHER" id="PTHR35788">
    <property type="entry name" value="EXPORTED PROTEIN-RELATED"/>
    <property type="match status" value="1"/>
</dbReference>
<name>A0A7X3IF68_9BACL</name>
<evidence type="ECO:0000313" key="2">
    <source>
        <dbReference type="EMBL" id="MWV42774.1"/>
    </source>
</evidence>
<dbReference type="Proteomes" id="UP000460318">
    <property type="component" value="Unassembled WGS sequence"/>
</dbReference>
<dbReference type="Pfam" id="PF04294">
    <property type="entry name" value="VanW"/>
    <property type="match status" value="1"/>
</dbReference>
<keyword evidence="3" id="KW-1185">Reference proteome</keyword>
<evidence type="ECO:0000313" key="3">
    <source>
        <dbReference type="Proteomes" id="UP000460318"/>
    </source>
</evidence>
<dbReference type="RefSeq" id="WP_160496345.1">
    <property type="nucleotide sequence ID" value="NZ_WUBI01000001.1"/>
</dbReference>
<dbReference type="PANTHER" id="PTHR35788:SF1">
    <property type="entry name" value="EXPORTED PROTEIN"/>
    <property type="match status" value="1"/>
</dbReference>
<organism evidence="2 3">
    <name type="scientific">Paenibacillus dendrobii</name>
    <dbReference type="NCBI Taxonomy" id="2691084"/>
    <lineage>
        <taxon>Bacteria</taxon>
        <taxon>Bacillati</taxon>
        <taxon>Bacillota</taxon>
        <taxon>Bacilli</taxon>
        <taxon>Bacillales</taxon>
        <taxon>Paenibacillaceae</taxon>
        <taxon>Paenibacillus</taxon>
    </lineage>
</organism>
<reference evidence="2 3" key="1">
    <citation type="submission" date="2019-12" db="EMBL/GenBank/DDBJ databases">
        <title>Paenibacillus sp. nov., an endophytic bacterium isolated from the stem of Dendrobium.</title>
        <authorList>
            <person name="Zhao R."/>
        </authorList>
    </citation>
    <scope>NUCLEOTIDE SEQUENCE [LARGE SCALE GENOMIC DNA]</scope>
    <source>
        <strain evidence="2 3">HJL G12</strain>
    </source>
</reference>
<protein>
    <recommendedName>
        <fullName evidence="4">Peptidoglycan binding domain-containing protein</fullName>
    </recommendedName>
</protein>
<comment type="caution">
    <text evidence="2">The sequence shown here is derived from an EMBL/GenBank/DDBJ whole genome shotgun (WGS) entry which is preliminary data.</text>
</comment>
<feature type="region of interest" description="Disordered" evidence="1">
    <location>
        <begin position="293"/>
        <end position="314"/>
    </location>
</feature>
<proteinExistence type="predicted"/>
<evidence type="ECO:0008006" key="4">
    <source>
        <dbReference type="Google" id="ProtNLM"/>
    </source>
</evidence>
<evidence type="ECO:0000256" key="1">
    <source>
        <dbReference type="SAM" id="MobiDB-lite"/>
    </source>
</evidence>
<gene>
    <name evidence="2" type="ORF">GRF59_03965</name>
</gene>
<dbReference type="InterPro" id="IPR052913">
    <property type="entry name" value="Glycopeptide_resist_protein"/>
</dbReference>
<dbReference type="EMBL" id="WUBI01000001">
    <property type="protein sequence ID" value="MWV42774.1"/>
    <property type="molecule type" value="Genomic_DNA"/>
</dbReference>